<dbReference type="PANTHER" id="PTHR31671">
    <property type="entry name" value="DIABETES AND OBESITY REGULATED, ISOFORM G"/>
    <property type="match status" value="1"/>
</dbReference>
<dbReference type="EMBL" id="JAMKOV010000006">
    <property type="protein sequence ID" value="KAI8039473.1"/>
    <property type="molecule type" value="Genomic_DNA"/>
</dbReference>
<feature type="region of interest" description="Disordered" evidence="11">
    <location>
        <begin position="237"/>
        <end position="261"/>
    </location>
</feature>
<feature type="compositionally biased region" description="Low complexity" evidence="11">
    <location>
        <begin position="145"/>
        <end position="162"/>
    </location>
</feature>
<dbReference type="GO" id="GO:0016604">
    <property type="term" value="C:nuclear body"/>
    <property type="evidence" value="ECO:0007669"/>
    <property type="project" value="UniProtKB-SubCell"/>
</dbReference>
<keyword evidence="14" id="KW-1185">Reference proteome</keyword>
<evidence type="ECO:0000256" key="5">
    <source>
        <dbReference type="ARBA" id="ARBA00023015"/>
    </source>
</evidence>
<feature type="compositionally biased region" description="Basic residues" evidence="11">
    <location>
        <begin position="174"/>
        <end position="186"/>
    </location>
</feature>
<keyword evidence="7" id="KW-0804">Transcription</keyword>
<evidence type="ECO:0000256" key="8">
    <source>
        <dbReference type="ARBA" id="ARBA00023242"/>
    </source>
</evidence>
<feature type="compositionally biased region" description="Acidic residues" evidence="11">
    <location>
        <begin position="111"/>
        <end position="132"/>
    </location>
</feature>
<gene>
    <name evidence="13" type="ORF">M5D96_006050</name>
    <name evidence="12" type="ORF">M5D96_008198</name>
</gene>
<dbReference type="GO" id="GO:0031410">
    <property type="term" value="C:cytoplasmic vesicle"/>
    <property type="evidence" value="ECO:0007669"/>
    <property type="project" value="UniProtKB-KW"/>
</dbReference>
<evidence type="ECO:0000256" key="1">
    <source>
        <dbReference type="ARBA" id="ARBA00004419"/>
    </source>
</evidence>
<feature type="region of interest" description="Disordered" evidence="11">
    <location>
        <begin position="1"/>
        <end position="201"/>
    </location>
</feature>
<feature type="compositionally biased region" description="Polar residues" evidence="11">
    <location>
        <begin position="53"/>
        <end position="62"/>
    </location>
</feature>
<name>A0A9P9YMP9_9MUSC</name>
<evidence type="ECO:0000256" key="2">
    <source>
        <dbReference type="ARBA" id="ARBA00004514"/>
    </source>
</evidence>
<evidence type="ECO:0000256" key="3">
    <source>
        <dbReference type="ARBA" id="ARBA00022490"/>
    </source>
</evidence>
<evidence type="ECO:0000256" key="11">
    <source>
        <dbReference type="SAM" id="MobiDB-lite"/>
    </source>
</evidence>
<dbReference type="PANTHER" id="PTHR31671:SF3">
    <property type="entry name" value="DIABETES AND OBESITY REGULATED, ISOFORM G"/>
    <property type="match status" value="1"/>
</dbReference>
<dbReference type="EMBL" id="JAMKOV010000003">
    <property type="protein sequence ID" value="KAI8041781.1"/>
    <property type="molecule type" value="Genomic_DNA"/>
</dbReference>
<comment type="subcellular location">
    <subcellularLocation>
        <location evidence="2">Cytoplasm</location>
        <location evidence="2">Cytosol</location>
    </subcellularLocation>
    <subcellularLocation>
        <location evidence="1">Cytoplasmic vesicle</location>
        <location evidence="1">Autophagosome</location>
    </subcellularLocation>
    <subcellularLocation>
        <location evidence="10">Nucleus</location>
        <location evidence="10">Nuclear body</location>
    </subcellularLocation>
</comment>
<feature type="region of interest" description="Disordered" evidence="11">
    <location>
        <begin position="327"/>
        <end position="390"/>
    </location>
</feature>
<feature type="region of interest" description="Disordered" evidence="11">
    <location>
        <begin position="402"/>
        <end position="472"/>
    </location>
</feature>
<feature type="compositionally biased region" description="Low complexity" evidence="11">
    <location>
        <begin position="28"/>
        <end position="46"/>
    </location>
</feature>
<dbReference type="AlphaFoldDB" id="A0A9P9YMP9"/>
<dbReference type="Proteomes" id="UP001059596">
    <property type="component" value="Unassembled WGS sequence"/>
</dbReference>
<keyword evidence="3" id="KW-0963">Cytoplasm</keyword>
<keyword evidence="8" id="KW-0539">Nucleus</keyword>
<dbReference type="GO" id="GO:0005829">
    <property type="term" value="C:cytosol"/>
    <property type="evidence" value="ECO:0007669"/>
    <property type="project" value="UniProtKB-SubCell"/>
</dbReference>
<proteinExistence type="predicted"/>
<dbReference type="GO" id="GO:0000045">
    <property type="term" value="P:autophagosome assembly"/>
    <property type="evidence" value="ECO:0007669"/>
    <property type="project" value="TreeGrafter"/>
</dbReference>
<comment type="caution">
    <text evidence="12">The sequence shown here is derived from an EMBL/GenBank/DDBJ whole genome shotgun (WGS) entry which is preliminary data.</text>
</comment>
<feature type="compositionally biased region" description="Basic residues" evidence="11">
    <location>
        <begin position="72"/>
        <end position="83"/>
    </location>
</feature>
<keyword evidence="4" id="KW-0072">Autophagy</keyword>
<accession>A0A9P9YMP9</accession>
<feature type="compositionally biased region" description="Low complexity" evidence="11">
    <location>
        <begin position="241"/>
        <end position="253"/>
    </location>
</feature>
<organism evidence="12 14">
    <name type="scientific">Drosophila gunungcola</name>
    <name type="common">fruit fly</name>
    <dbReference type="NCBI Taxonomy" id="103775"/>
    <lineage>
        <taxon>Eukaryota</taxon>
        <taxon>Metazoa</taxon>
        <taxon>Ecdysozoa</taxon>
        <taxon>Arthropoda</taxon>
        <taxon>Hexapoda</taxon>
        <taxon>Insecta</taxon>
        <taxon>Pterygota</taxon>
        <taxon>Neoptera</taxon>
        <taxon>Endopterygota</taxon>
        <taxon>Diptera</taxon>
        <taxon>Brachycera</taxon>
        <taxon>Muscomorpha</taxon>
        <taxon>Ephydroidea</taxon>
        <taxon>Drosophilidae</taxon>
        <taxon>Drosophila</taxon>
        <taxon>Sophophora</taxon>
    </lineage>
</organism>
<dbReference type="InterPro" id="IPR029431">
    <property type="entry name" value="TP53INP"/>
</dbReference>
<feature type="compositionally biased region" description="Polar residues" evidence="11">
    <location>
        <begin position="13"/>
        <end position="27"/>
    </location>
</feature>
<sequence>MLSSLASYLFGSPATSESISQDASPAQTTPTPNNHNSNPDPSSDPSAGDVIEVTSSTPSVAGNNRGAVRASNGKRGKNRRGKQQRTIQQQQQQQQRKQPAITKLLTPSGDSIDEDFDEDEWYIVEKEDEEDDSLPRSDSEEELSVVEVSQSRAGATASSAGSSAGGHGPAAASQRRRQHLNSHSHSHSLYSGPRPQQQRNYLQRSRVVRPLSISTHSPPRSVPAQGVADSDNLSQSLYVASPSGSDQGQGQSSNAGLGFGQGTNVLMEESWYVTPPPCFTSIGPINMETSPFENLLIEHPSMSVYRSIRSTQEGTESFVNLDLGVSSEVPQQQQLEDPEPEAEPQDQHQVLQEQRSPNARYDRHAAAQLKQQTLARQSQKSNNKKQHQQLCRSAIKRANKVRDFPGQGQPPAPLGDAALQAGQRRQQQPQQVLLLSTQHPLQSLHHPPPPTPTRLPRPQAGGALQSWQATRF</sequence>
<evidence type="ECO:0000256" key="9">
    <source>
        <dbReference type="ARBA" id="ARBA00023329"/>
    </source>
</evidence>
<protein>
    <submittedName>
        <fullName evidence="12">Uncharacterized protein</fullName>
    </submittedName>
</protein>
<keyword evidence="5" id="KW-0805">Transcription regulation</keyword>
<feature type="compositionally biased region" description="Pro residues" evidence="11">
    <location>
        <begin position="446"/>
        <end position="455"/>
    </location>
</feature>
<evidence type="ECO:0000256" key="10">
    <source>
        <dbReference type="ARBA" id="ARBA00034306"/>
    </source>
</evidence>
<evidence type="ECO:0000256" key="7">
    <source>
        <dbReference type="ARBA" id="ARBA00023163"/>
    </source>
</evidence>
<evidence type="ECO:0000313" key="14">
    <source>
        <dbReference type="Proteomes" id="UP001059596"/>
    </source>
</evidence>
<feature type="compositionally biased region" description="Low complexity" evidence="11">
    <location>
        <begin position="419"/>
        <end position="445"/>
    </location>
</feature>
<keyword evidence="9" id="KW-0968">Cytoplasmic vesicle</keyword>
<dbReference type="GO" id="GO:0045893">
    <property type="term" value="P:positive regulation of DNA-templated transcription"/>
    <property type="evidence" value="ECO:0007669"/>
    <property type="project" value="TreeGrafter"/>
</dbReference>
<evidence type="ECO:0000313" key="12">
    <source>
        <dbReference type="EMBL" id="KAI8039473.1"/>
    </source>
</evidence>
<keyword evidence="6" id="KW-0010">Activator</keyword>
<evidence type="ECO:0000256" key="4">
    <source>
        <dbReference type="ARBA" id="ARBA00023006"/>
    </source>
</evidence>
<dbReference type="Pfam" id="PF14839">
    <property type="entry name" value="DOR"/>
    <property type="match status" value="1"/>
</dbReference>
<dbReference type="GO" id="GO:0005776">
    <property type="term" value="C:autophagosome"/>
    <property type="evidence" value="ECO:0007669"/>
    <property type="project" value="UniProtKB-SubCell"/>
</dbReference>
<feature type="compositionally biased region" description="Low complexity" evidence="11">
    <location>
        <begin position="84"/>
        <end position="98"/>
    </location>
</feature>
<reference evidence="12" key="1">
    <citation type="journal article" date="2023" name="Genome Biol. Evol.">
        <title>Long-read-based Genome Assembly of Drosophila gunungcola Reveals Fewer Chemosensory Genes in Flower-breeding Species.</title>
        <authorList>
            <person name="Negi A."/>
            <person name="Liao B.Y."/>
            <person name="Yeh S.D."/>
        </authorList>
    </citation>
    <scope>NUCLEOTIDE SEQUENCE</scope>
    <source>
        <strain evidence="12">Sukarami</strain>
    </source>
</reference>
<evidence type="ECO:0000313" key="13">
    <source>
        <dbReference type="EMBL" id="KAI8041781.1"/>
    </source>
</evidence>
<evidence type="ECO:0000256" key="6">
    <source>
        <dbReference type="ARBA" id="ARBA00023159"/>
    </source>
</evidence>